<accession>A0A1W6SKP9</accession>
<name>A0A1W6SKP9_9PROT</name>
<dbReference type="Proteomes" id="UP000012179">
    <property type="component" value="Chromosome"/>
</dbReference>
<dbReference type="AlphaFoldDB" id="A0A1W6SKP9"/>
<organism evidence="1 2">
    <name type="scientific">Nitrosospira lacus</name>
    <dbReference type="NCBI Taxonomy" id="1288494"/>
    <lineage>
        <taxon>Bacteria</taxon>
        <taxon>Pseudomonadati</taxon>
        <taxon>Pseudomonadota</taxon>
        <taxon>Betaproteobacteria</taxon>
        <taxon>Nitrosomonadales</taxon>
        <taxon>Nitrosomonadaceae</taxon>
        <taxon>Nitrosospira</taxon>
    </lineage>
</organism>
<reference evidence="1 2" key="1">
    <citation type="journal article" date="2015" name="Int. J. Syst. Evol. Microbiol.">
        <title>Nitrosospira lacus sp. nov., a psychrotolerant, ammonia-oxidizing bacterium from sandy lake sediment.</title>
        <authorList>
            <person name="Urakawa H."/>
            <person name="Garcia J.C."/>
            <person name="Nielsen J.L."/>
            <person name="Le V.Q."/>
            <person name="Kozlowski J.A."/>
            <person name="Stein L.Y."/>
            <person name="Lim C.K."/>
            <person name="Pommerening-Roser A."/>
            <person name="Martens-Habbena W."/>
            <person name="Stahl D.A."/>
            <person name="Klotz M.G."/>
        </authorList>
    </citation>
    <scope>NUCLEOTIDE SEQUENCE [LARGE SCALE GENOMIC DNA]</scope>
    <source>
        <strain evidence="1 2">APG3</strain>
    </source>
</reference>
<keyword evidence="2" id="KW-1185">Reference proteome</keyword>
<dbReference type="KEGG" id="nlc:EBAPG3_14965"/>
<evidence type="ECO:0000313" key="2">
    <source>
        <dbReference type="Proteomes" id="UP000012179"/>
    </source>
</evidence>
<proteinExistence type="predicted"/>
<protein>
    <submittedName>
        <fullName evidence="1">Uncharacterized protein</fullName>
    </submittedName>
</protein>
<dbReference type="EMBL" id="CP021106">
    <property type="protein sequence ID" value="ARO86380.1"/>
    <property type="molecule type" value="Genomic_DNA"/>
</dbReference>
<sequence>MCNYSVLIPGYLFGLFKRNDAMKFARGEIAHEELLTLQDRIRLPPFIPGYVIRHIKSRLGYKLLSPDHFLGYVLGRMSERVIPGFSQKRTLPISGVLEIVGEWSPSWVFCLQD</sequence>
<evidence type="ECO:0000313" key="1">
    <source>
        <dbReference type="EMBL" id="ARO86380.1"/>
    </source>
</evidence>
<gene>
    <name evidence="1" type="ORF">EBAPG3_000500</name>
</gene>